<dbReference type="PROSITE" id="PS50070">
    <property type="entry name" value="KRINGLE_2"/>
    <property type="match status" value="2"/>
</dbReference>
<reference evidence="6 7" key="1">
    <citation type="submission" date="2021-07" db="EMBL/GenBank/DDBJ databases">
        <authorList>
            <person name="Palmer J.M."/>
        </authorList>
    </citation>
    <scope>NUCLEOTIDE SEQUENCE [LARGE SCALE GENOMIC DNA]</scope>
    <source>
        <strain evidence="6 7">AT_MEX2019</strain>
        <tissue evidence="6">Muscle</tissue>
    </source>
</reference>
<dbReference type="SMART" id="SM00130">
    <property type="entry name" value="KR"/>
    <property type="match status" value="2"/>
</dbReference>
<dbReference type="EMBL" id="JAHUTI010097221">
    <property type="protein sequence ID" value="MED6262967.1"/>
    <property type="molecule type" value="Genomic_DNA"/>
</dbReference>
<sequence length="109" mass="12075">DLRRNLCRNPDGDRAPWCYTTDPKVRWEYCNLEKCSAKPTGKPMSTADSLQATQTPTDRDCKVGNGETYRGPTSMTVMGVTCQAWSAQSPHQHNSFTPTSHPDKGLDGN</sequence>
<feature type="region of interest" description="Disordered" evidence="4">
    <location>
        <begin position="86"/>
        <end position="109"/>
    </location>
</feature>
<comment type="caution">
    <text evidence="6">The sequence shown here is derived from an EMBL/GenBank/DDBJ whole genome shotgun (WGS) entry which is preliminary data.</text>
</comment>
<organism evidence="6 7">
    <name type="scientific">Ataeniobius toweri</name>
    <dbReference type="NCBI Taxonomy" id="208326"/>
    <lineage>
        <taxon>Eukaryota</taxon>
        <taxon>Metazoa</taxon>
        <taxon>Chordata</taxon>
        <taxon>Craniata</taxon>
        <taxon>Vertebrata</taxon>
        <taxon>Euteleostomi</taxon>
        <taxon>Actinopterygii</taxon>
        <taxon>Neopterygii</taxon>
        <taxon>Teleostei</taxon>
        <taxon>Neoteleostei</taxon>
        <taxon>Acanthomorphata</taxon>
        <taxon>Ovalentaria</taxon>
        <taxon>Atherinomorphae</taxon>
        <taxon>Cyprinodontiformes</taxon>
        <taxon>Goodeidae</taxon>
        <taxon>Ataeniobius</taxon>
    </lineage>
</organism>
<dbReference type="InterPro" id="IPR050759">
    <property type="entry name" value="Serine_protease_kringle"/>
</dbReference>
<feature type="domain" description="Kringle" evidence="5">
    <location>
        <begin position="60"/>
        <end position="109"/>
    </location>
</feature>
<name>A0ABU7CJ24_9TELE</name>
<feature type="region of interest" description="Disordered" evidence="4">
    <location>
        <begin position="38"/>
        <end position="72"/>
    </location>
</feature>
<evidence type="ECO:0000256" key="1">
    <source>
        <dbReference type="ARBA" id="ARBA00022572"/>
    </source>
</evidence>
<comment type="caution">
    <text evidence="3">Lacks conserved residue(s) required for the propagation of feature annotation.</text>
</comment>
<dbReference type="PANTHER" id="PTHR24261">
    <property type="entry name" value="PLASMINOGEN-RELATED"/>
    <property type="match status" value="1"/>
</dbReference>
<feature type="non-terminal residue" evidence="6">
    <location>
        <position position="1"/>
    </location>
</feature>
<keyword evidence="1 3" id="KW-0420">Kringle</keyword>
<feature type="compositionally biased region" description="Polar residues" evidence="4">
    <location>
        <begin position="86"/>
        <end position="100"/>
    </location>
</feature>
<evidence type="ECO:0000256" key="2">
    <source>
        <dbReference type="ARBA" id="ARBA00023157"/>
    </source>
</evidence>
<keyword evidence="7" id="KW-1185">Reference proteome</keyword>
<evidence type="ECO:0000259" key="5">
    <source>
        <dbReference type="PROSITE" id="PS50070"/>
    </source>
</evidence>
<dbReference type="InterPro" id="IPR013806">
    <property type="entry name" value="Kringle-like"/>
</dbReference>
<dbReference type="Gene3D" id="2.40.20.10">
    <property type="entry name" value="Plasminogen Kringle 4"/>
    <property type="match status" value="2"/>
</dbReference>
<evidence type="ECO:0000256" key="3">
    <source>
        <dbReference type="PROSITE-ProRule" id="PRU00121"/>
    </source>
</evidence>
<accession>A0ABU7CJ24</accession>
<dbReference type="SUPFAM" id="SSF57440">
    <property type="entry name" value="Kringle-like"/>
    <property type="match status" value="2"/>
</dbReference>
<dbReference type="InterPro" id="IPR000001">
    <property type="entry name" value="Kringle"/>
</dbReference>
<evidence type="ECO:0000313" key="6">
    <source>
        <dbReference type="EMBL" id="MED6262967.1"/>
    </source>
</evidence>
<protein>
    <recommendedName>
        <fullName evidence="5">Kringle domain-containing protein</fullName>
    </recommendedName>
</protein>
<dbReference type="InterPro" id="IPR038178">
    <property type="entry name" value="Kringle_sf"/>
</dbReference>
<dbReference type="PANTHER" id="PTHR24261:SF7">
    <property type="entry name" value="KRINGLE DOMAIN-CONTAINING PROTEIN"/>
    <property type="match status" value="1"/>
</dbReference>
<dbReference type="Proteomes" id="UP001345963">
    <property type="component" value="Unassembled WGS sequence"/>
</dbReference>
<dbReference type="Pfam" id="PF00051">
    <property type="entry name" value="Kringle"/>
    <property type="match status" value="2"/>
</dbReference>
<feature type="domain" description="Kringle" evidence="5">
    <location>
        <begin position="1"/>
        <end position="35"/>
    </location>
</feature>
<feature type="compositionally biased region" description="Polar residues" evidence="4">
    <location>
        <begin position="46"/>
        <end position="56"/>
    </location>
</feature>
<feature type="disulfide bond" evidence="3">
    <location>
        <begin position="7"/>
        <end position="30"/>
    </location>
</feature>
<evidence type="ECO:0000313" key="7">
    <source>
        <dbReference type="Proteomes" id="UP001345963"/>
    </source>
</evidence>
<proteinExistence type="predicted"/>
<evidence type="ECO:0000256" key="4">
    <source>
        <dbReference type="SAM" id="MobiDB-lite"/>
    </source>
</evidence>
<keyword evidence="2 3" id="KW-1015">Disulfide bond</keyword>
<feature type="non-terminal residue" evidence="6">
    <location>
        <position position="109"/>
    </location>
</feature>
<gene>
    <name evidence="6" type="ORF">ATANTOWER_031272</name>
</gene>